<feature type="transmembrane region" description="Helical" evidence="10">
    <location>
        <begin position="225"/>
        <end position="248"/>
    </location>
</feature>
<dbReference type="GO" id="GO:0004930">
    <property type="term" value="F:G protein-coupled receptor activity"/>
    <property type="evidence" value="ECO:0007669"/>
    <property type="project" value="UniProtKB-KW"/>
</dbReference>
<evidence type="ECO:0000259" key="11">
    <source>
        <dbReference type="PROSITE" id="PS50262"/>
    </source>
</evidence>
<evidence type="ECO:0000256" key="1">
    <source>
        <dbReference type="ARBA" id="ARBA00004141"/>
    </source>
</evidence>
<keyword evidence="3 9" id="KW-0812">Transmembrane</keyword>
<evidence type="ECO:0000256" key="2">
    <source>
        <dbReference type="ARBA" id="ARBA00010663"/>
    </source>
</evidence>
<keyword evidence="13" id="KW-1185">Reference proteome</keyword>
<dbReference type="PROSITE" id="PS50262">
    <property type="entry name" value="G_PROTEIN_RECEP_F1_2"/>
    <property type="match status" value="1"/>
</dbReference>
<evidence type="ECO:0000256" key="9">
    <source>
        <dbReference type="RuleBase" id="RU000688"/>
    </source>
</evidence>
<dbReference type="CDD" id="cd14978">
    <property type="entry name" value="7tmA_FMRFamide_R-like"/>
    <property type="match status" value="1"/>
</dbReference>
<organism evidence="12 13">
    <name type="scientific">Anopheles maculatus</name>
    <dbReference type="NCBI Taxonomy" id="74869"/>
    <lineage>
        <taxon>Eukaryota</taxon>
        <taxon>Metazoa</taxon>
        <taxon>Ecdysozoa</taxon>
        <taxon>Arthropoda</taxon>
        <taxon>Hexapoda</taxon>
        <taxon>Insecta</taxon>
        <taxon>Pterygota</taxon>
        <taxon>Neoptera</taxon>
        <taxon>Endopterygota</taxon>
        <taxon>Diptera</taxon>
        <taxon>Nematocera</taxon>
        <taxon>Culicoidea</taxon>
        <taxon>Culicidae</taxon>
        <taxon>Anophelinae</taxon>
        <taxon>Anopheles</taxon>
        <taxon>Anopheles maculatus group</taxon>
    </lineage>
</organism>
<keyword evidence="5 9" id="KW-0297">G-protein coupled receptor</keyword>
<keyword evidence="4 10" id="KW-1133">Transmembrane helix</keyword>
<accession>A0A182T6M6</accession>
<feature type="transmembrane region" description="Helical" evidence="10">
    <location>
        <begin position="113"/>
        <end position="135"/>
    </location>
</feature>
<reference evidence="13" key="1">
    <citation type="submission" date="2013-09" db="EMBL/GenBank/DDBJ databases">
        <title>The Genome Sequence of Anopheles maculatus species B.</title>
        <authorList>
            <consortium name="The Broad Institute Genomics Platform"/>
            <person name="Neafsey D.E."/>
            <person name="Besansky N."/>
            <person name="Howell P."/>
            <person name="Walton C."/>
            <person name="Young S.K."/>
            <person name="Zeng Q."/>
            <person name="Gargeya S."/>
            <person name="Fitzgerald M."/>
            <person name="Haas B."/>
            <person name="Abouelleil A."/>
            <person name="Allen A.W."/>
            <person name="Alvarado L."/>
            <person name="Arachchi H.M."/>
            <person name="Berlin A.M."/>
            <person name="Chapman S.B."/>
            <person name="Gainer-Dewar J."/>
            <person name="Goldberg J."/>
            <person name="Griggs A."/>
            <person name="Gujja S."/>
            <person name="Hansen M."/>
            <person name="Howarth C."/>
            <person name="Imamovic A."/>
            <person name="Ireland A."/>
            <person name="Larimer J."/>
            <person name="McCowan C."/>
            <person name="Murphy C."/>
            <person name="Pearson M."/>
            <person name="Poon T.W."/>
            <person name="Priest M."/>
            <person name="Roberts A."/>
            <person name="Saif S."/>
            <person name="Shea T."/>
            <person name="Sisk P."/>
            <person name="Sykes S."/>
            <person name="Wortman J."/>
            <person name="Nusbaum C."/>
            <person name="Birren B."/>
        </authorList>
    </citation>
    <scope>NUCLEOTIDE SEQUENCE [LARGE SCALE GENOMIC DNA]</scope>
    <source>
        <strain evidence="13">maculatus3</strain>
    </source>
</reference>
<evidence type="ECO:0000256" key="4">
    <source>
        <dbReference type="ARBA" id="ARBA00022989"/>
    </source>
</evidence>
<evidence type="ECO:0000256" key="3">
    <source>
        <dbReference type="ARBA" id="ARBA00022692"/>
    </source>
</evidence>
<feature type="domain" description="G-protein coupled receptors family 1 profile" evidence="11">
    <location>
        <begin position="126"/>
        <end position="423"/>
    </location>
</feature>
<dbReference type="InterPro" id="IPR017452">
    <property type="entry name" value="GPCR_Rhodpsn_7TM"/>
</dbReference>
<evidence type="ECO:0000256" key="7">
    <source>
        <dbReference type="ARBA" id="ARBA00023170"/>
    </source>
</evidence>
<evidence type="ECO:0000313" key="13">
    <source>
        <dbReference type="Proteomes" id="UP000075901"/>
    </source>
</evidence>
<reference evidence="12" key="2">
    <citation type="submission" date="2020-05" db="UniProtKB">
        <authorList>
            <consortium name="EnsemblMetazoa"/>
        </authorList>
    </citation>
    <scope>IDENTIFICATION</scope>
    <source>
        <strain evidence="12">maculatus3</strain>
    </source>
</reference>
<evidence type="ECO:0000256" key="5">
    <source>
        <dbReference type="ARBA" id="ARBA00023040"/>
    </source>
</evidence>
<dbReference type="GO" id="GO:0005886">
    <property type="term" value="C:plasma membrane"/>
    <property type="evidence" value="ECO:0007669"/>
    <property type="project" value="TreeGrafter"/>
</dbReference>
<comment type="subcellular location">
    <subcellularLocation>
        <location evidence="1">Membrane</location>
        <topology evidence="1">Multi-pass membrane protein</topology>
    </subcellularLocation>
</comment>
<dbReference type="PRINTS" id="PR00237">
    <property type="entry name" value="GPCRRHODOPSN"/>
</dbReference>
<dbReference type="VEuPathDB" id="VectorBase:AMAM020712"/>
<dbReference type="Gene3D" id="1.20.1070.10">
    <property type="entry name" value="Rhodopsin 7-helix transmembrane proteins"/>
    <property type="match status" value="1"/>
</dbReference>
<dbReference type="AlphaFoldDB" id="A0A182T6M6"/>
<evidence type="ECO:0000256" key="6">
    <source>
        <dbReference type="ARBA" id="ARBA00023136"/>
    </source>
</evidence>
<comment type="similarity">
    <text evidence="2 9">Belongs to the G-protein coupled receptor 1 family.</text>
</comment>
<dbReference type="SUPFAM" id="SSF81321">
    <property type="entry name" value="Family A G protein-coupled receptor-like"/>
    <property type="match status" value="1"/>
</dbReference>
<dbReference type="PANTHER" id="PTHR24243:SF230">
    <property type="entry name" value="G-PROTEIN COUPLED RECEPTORS FAMILY 1 PROFILE DOMAIN-CONTAINING PROTEIN"/>
    <property type="match status" value="1"/>
</dbReference>
<protein>
    <recommendedName>
        <fullName evidence="11">G-protein coupled receptors family 1 profile domain-containing protein</fullName>
    </recommendedName>
</protein>
<sequence>MLLLAGRQNGTTLGDSGTPNADKAFLMSVPTVGVLLMTASYAPYVELPPSTGGPPGPVTLAGIPLGTHESSVHYQPTTVHSVHPDTTLSPPFGFDHPTPTFMYYAEVVNVINFYYVPALVLFGSIGNILSVLVFFKTKLRKLSSSYYLAALGLSDTFYLFGQFIAWLNLVDLKIYIQEIWCRFFTFTSSLCCFLSVWLVVAFTVERFIAVLYPLKRQTMCTVRRAKIVIFALTVVGIFISLPICFFAKPQFSETLNDTICDIVQEYKDQAAIFNLLDFILVFVVPIAIIVVLNTITALTVWKFASIRRTMTMPRSYGANVRESRRQLNISNTNQHFGNGTTVPVQQIQLLSRNRAANSQIKVTKMLLIVSTVFVCLNLPSYIVRVQIYLEAEDSNMNVYLMSLVQNCSQLFFMTNFGINFILYCVSGQNFRKAIFGMLQKRTQRQINLEHTSGTQVTEFILRSNGSKMRRNTTTMSDTAEVTTWRELADYEITNFIK</sequence>
<feature type="transmembrane region" description="Helical" evidence="10">
    <location>
        <begin position="147"/>
        <end position="167"/>
    </location>
</feature>
<dbReference type="Pfam" id="PF00001">
    <property type="entry name" value="7tm_1"/>
    <property type="match status" value="1"/>
</dbReference>
<evidence type="ECO:0000256" key="8">
    <source>
        <dbReference type="ARBA" id="ARBA00023224"/>
    </source>
</evidence>
<keyword evidence="8 9" id="KW-0807">Transducer</keyword>
<keyword evidence="6 10" id="KW-0472">Membrane</keyword>
<dbReference type="Proteomes" id="UP000075901">
    <property type="component" value="Unassembled WGS sequence"/>
</dbReference>
<name>A0A182T6M6_9DIPT</name>
<evidence type="ECO:0000313" key="12">
    <source>
        <dbReference type="EnsemblMetazoa" id="AMAM020712-PA"/>
    </source>
</evidence>
<dbReference type="EnsemblMetazoa" id="AMAM020712-RA">
    <property type="protein sequence ID" value="AMAM020712-PA"/>
    <property type="gene ID" value="AMAM020712"/>
</dbReference>
<feature type="transmembrane region" description="Helical" evidence="10">
    <location>
        <begin position="179"/>
        <end position="204"/>
    </location>
</feature>
<dbReference type="InterPro" id="IPR000276">
    <property type="entry name" value="GPCR_Rhodpsn"/>
</dbReference>
<evidence type="ECO:0000256" key="10">
    <source>
        <dbReference type="SAM" id="Phobius"/>
    </source>
</evidence>
<feature type="transmembrane region" description="Helical" evidence="10">
    <location>
        <begin position="403"/>
        <end position="425"/>
    </location>
</feature>
<dbReference type="PANTHER" id="PTHR24243">
    <property type="entry name" value="G-PROTEIN COUPLED RECEPTOR"/>
    <property type="match status" value="1"/>
</dbReference>
<feature type="transmembrane region" description="Helical" evidence="10">
    <location>
        <begin position="278"/>
        <end position="304"/>
    </location>
</feature>
<dbReference type="PROSITE" id="PS00237">
    <property type="entry name" value="G_PROTEIN_RECEP_F1_1"/>
    <property type="match status" value="1"/>
</dbReference>
<keyword evidence="7 9" id="KW-0675">Receptor</keyword>
<proteinExistence type="inferred from homology"/>
<feature type="transmembrane region" description="Helical" evidence="10">
    <location>
        <begin position="362"/>
        <end position="383"/>
    </location>
</feature>